<protein>
    <submittedName>
        <fullName evidence="1">Uncharacterized protein</fullName>
    </submittedName>
</protein>
<evidence type="ECO:0000313" key="2">
    <source>
        <dbReference type="Proteomes" id="UP000837857"/>
    </source>
</evidence>
<feature type="non-terminal residue" evidence="1">
    <location>
        <position position="87"/>
    </location>
</feature>
<gene>
    <name evidence="1" type="ORF">IPOD504_LOCUS7038</name>
</gene>
<dbReference type="Proteomes" id="UP000837857">
    <property type="component" value="Chromosome 2"/>
</dbReference>
<organism evidence="1 2">
    <name type="scientific">Iphiclides podalirius</name>
    <name type="common">scarce swallowtail</name>
    <dbReference type="NCBI Taxonomy" id="110791"/>
    <lineage>
        <taxon>Eukaryota</taxon>
        <taxon>Metazoa</taxon>
        <taxon>Ecdysozoa</taxon>
        <taxon>Arthropoda</taxon>
        <taxon>Hexapoda</taxon>
        <taxon>Insecta</taxon>
        <taxon>Pterygota</taxon>
        <taxon>Neoptera</taxon>
        <taxon>Endopterygota</taxon>
        <taxon>Lepidoptera</taxon>
        <taxon>Glossata</taxon>
        <taxon>Ditrysia</taxon>
        <taxon>Papilionoidea</taxon>
        <taxon>Papilionidae</taxon>
        <taxon>Papilioninae</taxon>
        <taxon>Iphiclides</taxon>
    </lineage>
</organism>
<dbReference type="EMBL" id="OW152814">
    <property type="protein sequence ID" value="CAH2049836.1"/>
    <property type="molecule type" value="Genomic_DNA"/>
</dbReference>
<name>A0ABN8I6X5_9NEOP</name>
<sequence>MVCHTHILIPSSEVAPFPCRLPSQHVRMWELDDRDVIVRGAFQFPGFLCALTRSVASAHANCAVLWIRTQRRATMGTRARMWAVRKA</sequence>
<evidence type="ECO:0000313" key="1">
    <source>
        <dbReference type="EMBL" id="CAH2049836.1"/>
    </source>
</evidence>
<proteinExistence type="predicted"/>
<keyword evidence="2" id="KW-1185">Reference proteome</keyword>
<reference evidence="1" key="1">
    <citation type="submission" date="2022-03" db="EMBL/GenBank/DDBJ databases">
        <authorList>
            <person name="Martin H S."/>
        </authorList>
    </citation>
    <scope>NUCLEOTIDE SEQUENCE</scope>
</reference>
<accession>A0ABN8I6X5</accession>